<reference evidence="1 2" key="1">
    <citation type="submission" date="2024-05" db="EMBL/GenBank/DDBJ databases">
        <title>Genome sequencing and assembly of Indian major carp, Cirrhinus mrigala (Hamilton, 1822).</title>
        <authorList>
            <person name="Mohindra V."/>
            <person name="Chowdhury L.M."/>
            <person name="Lal K."/>
            <person name="Jena J.K."/>
        </authorList>
    </citation>
    <scope>NUCLEOTIDE SEQUENCE [LARGE SCALE GENOMIC DNA]</scope>
    <source>
        <strain evidence="1">CM1030</strain>
        <tissue evidence="1">Blood</tissue>
    </source>
</reference>
<dbReference type="Proteomes" id="UP001529510">
    <property type="component" value="Unassembled WGS sequence"/>
</dbReference>
<dbReference type="EMBL" id="JAMKFB020000831">
    <property type="protein sequence ID" value="KAL0147078.1"/>
    <property type="molecule type" value="Genomic_DNA"/>
</dbReference>
<keyword evidence="2" id="KW-1185">Reference proteome</keyword>
<feature type="non-terminal residue" evidence="1">
    <location>
        <position position="1"/>
    </location>
</feature>
<evidence type="ECO:0000313" key="2">
    <source>
        <dbReference type="Proteomes" id="UP001529510"/>
    </source>
</evidence>
<protein>
    <submittedName>
        <fullName evidence="1">Uncharacterized protein</fullName>
    </submittedName>
</protein>
<gene>
    <name evidence="1" type="ORF">M9458_057602</name>
</gene>
<sequence length="83" mass="9340">MCYVDGAEVDFVEVTAVLDDLQFQLLKPHHCACHLLNMVSTVDEAKACSNEAYKVSSRDYRRCVQNSADPPQHNKVERGLSEL</sequence>
<name>A0ABD0MFN4_CIRMR</name>
<feature type="non-terminal residue" evidence="1">
    <location>
        <position position="83"/>
    </location>
</feature>
<evidence type="ECO:0000313" key="1">
    <source>
        <dbReference type="EMBL" id="KAL0147078.1"/>
    </source>
</evidence>
<organism evidence="1 2">
    <name type="scientific">Cirrhinus mrigala</name>
    <name type="common">Mrigala</name>
    <dbReference type="NCBI Taxonomy" id="683832"/>
    <lineage>
        <taxon>Eukaryota</taxon>
        <taxon>Metazoa</taxon>
        <taxon>Chordata</taxon>
        <taxon>Craniata</taxon>
        <taxon>Vertebrata</taxon>
        <taxon>Euteleostomi</taxon>
        <taxon>Actinopterygii</taxon>
        <taxon>Neopterygii</taxon>
        <taxon>Teleostei</taxon>
        <taxon>Ostariophysi</taxon>
        <taxon>Cypriniformes</taxon>
        <taxon>Cyprinidae</taxon>
        <taxon>Labeoninae</taxon>
        <taxon>Labeonini</taxon>
        <taxon>Cirrhinus</taxon>
    </lineage>
</organism>
<comment type="caution">
    <text evidence="1">The sequence shown here is derived from an EMBL/GenBank/DDBJ whole genome shotgun (WGS) entry which is preliminary data.</text>
</comment>
<accession>A0ABD0MFN4</accession>
<proteinExistence type="predicted"/>
<dbReference type="AlphaFoldDB" id="A0ABD0MFN4"/>